<dbReference type="Proteomes" id="UP000241762">
    <property type="component" value="Chromosome"/>
</dbReference>
<accession>A0A2P1P7G8</accession>
<evidence type="ECO:0000313" key="1">
    <source>
        <dbReference type="EMBL" id="AVP87206.1"/>
    </source>
</evidence>
<evidence type="ECO:0000313" key="2">
    <source>
        <dbReference type="Proteomes" id="UP000241762"/>
    </source>
</evidence>
<dbReference type="EMBL" id="CP027845">
    <property type="protein sequence ID" value="AVP87206.1"/>
    <property type="molecule type" value="Genomic_DNA"/>
</dbReference>
<organism evidence="1 2">
    <name type="scientific">Candidatus Phycorickettsia trachydisci</name>
    <dbReference type="NCBI Taxonomy" id="2115978"/>
    <lineage>
        <taxon>Bacteria</taxon>
        <taxon>Pseudomonadati</taxon>
        <taxon>Pseudomonadota</taxon>
        <taxon>Alphaproteobacteria</taxon>
        <taxon>Rickettsiales</taxon>
        <taxon>Rickettsiaceae</taxon>
        <taxon>Candidatus Phycorickettsia</taxon>
    </lineage>
</organism>
<protein>
    <submittedName>
        <fullName evidence="1">Uncharacterized protein</fullName>
    </submittedName>
</protein>
<dbReference type="KEGG" id="ptc:phytr_2490"/>
<dbReference type="AlphaFoldDB" id="A0A2P1P7G8"/>
<dbReference type="RefSeq" id="WP_106874077.1">
    <property type="nucleotide sequence ID" value="NZ_CP027845.1"/>
</dbReference>
<reference evidence="1 2" key="1">
    <citation type="submission" date="2018-03" db="EMBL/GenBank/DDBJ databases">
        <title>A gene transfer event suggests a long-term partnership between eustigmatophyte algae and a novel lineage of endosymbiotic bacteria.</title>
        <authorList>
            <person name="Yurchenko T."/>
            <person name="Sevcikova T."/>
            <person name="Pribyl P."/>
            <person name="El Karkouri K."/>
            <person name="Klimes V."/>
            <person name="Amaral R."/>
            <person name="Zbrankova V."/>
            <person name="Kim E."/>
            <person name="Raoult D."/>
            <person name="Santos L.M.A."/>
            <person name="Elias M."/>
        </authorList>
    </citation>
    <scope>NUCLEOTIDE SEQUENCE [LARGE SCALE GENOMIC DNA]</scope>
    <source>
        <strain evidence="1">CCALA 838</strain>
    </source>
</reference>
<keyword evidence="2" id="KW-1185">Reference proteome</keyword>
<dbReference type="OrthoDB" id="6196146at2"/>
<proteinExistence type="predicted"/>
<name>A0A2P1P7G8_9RICK</name>
<gene>
    <name evidence="1" type="ORF">phytr_2490</name>
</gene>
<sequence>MITLLASITGFFSSILPEILKLLKDKNDKKHELEVFDRQIKFSKLKEKYQLDELDARADILEQTALYSTYKTGIGWLDALNGTIRPILAYSFFLMYCGIKTLQYLAIKNGGGELYQYVQVLWTVDDQAIFAGIISFYFGHRTFSKFLRNKEL</sequence>